<accession>A0A8X8CLT5</accession>
<dbReference type="PROSITE" id="PS51375">
    <property type="entry name" value="PPR"/>
    <property type="match status" value="2"/>
</dbReference>
<dbReference type="Pfam" id="PF13041">
    <property type="entry name" value="PPR_2"/>
    <property type="match status" value="1"/>
</dbReference>
<dbReference type="OrthoDB" id="185373at2759"/>
<proteinExistence type="predicted"/>
<dbReference type="NCBIfam" id="TIGR00756">
    <property type="entry name" value="PPR"/>
    <property type="match status" value="2"/>
</dbReference>
<evidence type="ECO:0000256" key="1">
    <source>
        <dbReference type="ARBA" id="ARBA00022737"/>
    </source>
</evidence>
<evidence type="ECO:0000313" key="4">
    <source>
        <dbReference type="Proteomes" id="UP000886885"/>
    </source>
</evidence>
<dbReference type="InterPro" id="IPR050667">
    <property type="entry name" value="PPR-containing_protein"/>
</dbReference>
<protein>
    <recommendedName>
        <fullName evidence="5">Pentatricopeptide repeat-containing protein</fullName>
    </recommendedName>
</protein>
<dbReference type="PANTHER" id="PTHR47939">
    <property type="entry name" value="MEMBRANE-ASSOCIATED SALT-INDUCIBLE PROTEIN-LIKE"/>
    <property type="match status" value="1"/>
</dbReference>
<dbReference type="Proteomes" id="UP000886885">
    <property type="component" value="Chromosome 10D"/>
</dbReference>
<dbReference type="AlphaFoldDB" id="A0A8X8CLT5"/>
<keyword evidence="4" id="KW-1185">Reference proteome</keyword>
<comment type="caution">
    <text evidence="3">The sequence shown here is derived from an EMBL/GenBank/DDBJ whole genome shotgun (WGS) entry which is preliminary data.</text>
</comment>
<dbReference type="PANTHER" id="PTHR47939:SF13">
    <property type="entry name" value="OS03G0201400 PROTEIN"/>
    <property type="match status" value="1"/>
</dbReference>
<gene>
    <name evidence="3" type="ORF">POTOM_039008</name>
</gene>
<sequence length="197" mass="21743">MNNIQDATSLFKEFIDRGLKPDTVTYTALLSGYCKTNNTQVATSLFKQINDSGLEPDSVAYTALLSGYCSMGGIDMATTLVNGMKDKRIQPDSHAKHEGGMIHHQLDHLFSGEVEREGVVFSLCFKQDSESVSGYCVVHRGFLLEQELELYFTCSNLLYLARLSLCSVHYVSAPLVLFGTRFSLKSGFVAAIYTEGP</sequence>
<keyword evidence="1" id="KW-0677">Repeat</keyword>
<dbReference type="EMBL" id="JAAWWB010000020">
    <property type="protein sequence ID" value="KAG6758649.1"/>
    <property type="molecule type" value="Genomic_DNA"/>
</dbReference>
<feature type="repeat" description="PPR" evidence="2">
    <location>
        <begin position="22"/>
        <end position="56"/>
    </location>
</feature>
<evidence type="ECO:0000256" key="2">
    <source>
        <dbReference type="PROSITE-ProRule" id="PRU00708"/>
    </source>
</evidence>
<feature type="repeat" description="PPR" evidence="2">
    <location>
        <begin position="57"/>
        <end position="91"/>
    </location>
</feature>
<name>A0A8X8CLT5_POPTO</name>
<evidence type="ECO:0008006" key="5">
    <source>
        <dbReference type="Google" id="ProtNLM"/>
    </source>
</evidence>
<evidence type="ECO:0000313" key="3">
    <source>
        <dbReference type="EMBL" id="KAG6758649.1"/>
    </source>
</evidence>
<dbReference type="InterPro" id="IPR002885">
    <property type="entry name" value="PPR_rpt"/>
</dbReference>
<reference evidence="3" key="1">
    <citation type="journal article" date="2020" name="bioRxiv">
        <title>Hybrid origin of Populus tomentosa Carr. identified through genome sequencing and phylogenomic analysis.</title>
        <authorList>
            <person name="An X."/>
            <person name="Gao K."/>
            <person name="Chen Z."/>
            <person name="Li J."/>
            <person name="Yang X."/>
            <person name="Yang X."/>
            <person name="Zhou J."/>
            <person name="Guo T."/>
            <person name="Zhao T."/>
            <person name="Huang S."/>
            <person name="Miao D."/>
            <person name="Khan W.U."/>
            <person name="Rao P."/>
            <person name="Ye M."/>
            <person name="Lei B."/>
            <person name="Liao W."/>
            <person name="Wang J."/>
            <person name="Ji L."/>
            <person name="Li Y."/>
            <person name="Guo B."/>
            <person name="Mustafa N.S."/>
            <person name="Li S."/>
            <person name="Yun Q."/>
            <person name="Keller S.R."/>
            <person name="Mao J."/>
            <person name="Zhang R."/>
            <person name="Strauss S.H."/>
        </authorList>
    </citation>
    <scope>NUCLEOTIDE SEQUENCE</scope>
    <source>
        <strain evidence="3">GM15</strain>
        <tissue evidence="3">Leaf</tissue>
    </source>
</reference>
<organism evidence="3 4">
    <name type="scientific">Populus tomentosa</name>
    <name type="common">Chinese white poplar</name>
    <dbReference type="NCBI Taxonomy" id="118781"/>
    <lineage>
        <taxon>Eukaryota</taxon>
        <taxon>Viridiplantae</taxon>
        <taxon>Streptophyta</taxon>
        <taxon>Embryophyta</taxon>
        <taxon>Tracheophyta</taxon>
        <taxon>Spermatophyta</taxon>
        <taxon>Magnoliopsida</taxon>
        <taxon>eudicotyledons</taxon>
        <taxon>Gunneridae</taxon>
        <taxon>Pentapetalae</taxon>
        <taxon>rosids</taxon>
        <taxon>fabids</taxon>
        <taxon>Malpighiales</taxon>
        <taxon>Salicaceae</taxon>
        <taxon>Saliceae</taxon>
        <taxon>Populus</taxon>
    </lineage>
</organism>